<evidence type="ECO:0000313" key="2">
    <source>
        <dbReference type="Proteomes" id="UP000008854"/>
    </source>
</evidence>
<organism evidence="2 3">
    <name type="scientific">Schistosoma mansoni</name>
    <name type="common">Blood fluke</name>
    <dbReference type="NCBI Taxonomy" id="6183"/>
    <lineage>
        <taxon>Eukaryota</taxon>
        <taxon>Metazoa</taxon>
        <taxon>Spiralia</taxon>
        <taxon>Lophotrochozoa</taxon>
        <taxon>Platyhelminthes</taxon>
        <taxon>Trematoda</taxon>
        <taxon>Digenea</taxon>
        <taxon>Strigeidida</taxon>
        <taxon>Schistosomatoidea</taxon>
        <taxon>Schistosomatidae</taxon>
        <taxon>Schistosoma</taxon>
    </lineage>
</organism>
<evidence type="ECO:0000313" key="3">
    <source>
        <dbReference type="WBParaSite" id="Smp_350200.1"/>
    </source>
</evidence>
<dbReference type="Proteomes" id="UP000008854">
    <property type="component" value="Unassembled WGS sequence"/>
</dbReference>
<feature type="domain" description="DUF4806" evidence="1">
    <location>
        <begin position="159"/>
        <end position="238"/>
    </location>
</feature>
<reference evidence="3" key="2">
    <citation type="submission" date="2023-11" db="UniProtKB">
        <authorList>
            <consortium name="WormBaseParasite"/>
        </authorList>
    </citation>
    <scope>IDENTIFICATION</scope>
    <source>
        <strain evidence="3">Puerto Rican</strain>
    </source>
</reference>
<sequence length="295" mass="34297">MTCFRLVTLLLKAQLQLTEKVIVMRFLQLYYLLQAVPTKGFWKIMVRVSKSRSALKRKESFLCNSVDMDVAEMQTGNTRVQYPRLRMFEKVVSPIANSTQLDSSPSTSEDKNLTAQFERIYTLLLKVSASISELNTNMKLVLSKFTDRQDPRQFDCGLSSQQFPLSSEEELGTLDACLEQKDVRDRFMAMLTRLMDDDPKTSMRYILSYIMKPEVAINFTLLGTSSKRAIQKCRFYGCVRSALTNRFLSSSINEKDLAKLYDMATQSYFHDMRDKVQKRHRRNKEHNSQELFDFP</sequence>
<dbReference type="AlphaFoldDB" id="A0AA82N832"/>
<keyword evidence="2" id="KW-1185">Reference proteome</keyword>
<name>A0AA82N832_SCHMA</name>
<accession>A0AA82N832</accession>
<reference evidence="2" key="1">
    <citation type="journal article" date="2012" name="PLoS Negl. Trop. Dis.">
        <title>A systematically improved high quality genome and transcriptome of the human blood fluke Schistosoma mansoni.</title>
        <authorList>
            <person name="Protasio A.V."/>
            <person name="Tsai I.J."/>
            <person name="Babbage A."/>
            <person name="Nichol S."/>
            <person name="Hunt M."/>
            <person name="Aslett M.A."/>
            <person name="De Silva N."/>
            <person name="Velarde G.S."/>
            <person name="Anderson T.J."/>
            <person name="Clark R.C."/>
            <person name="Davidson C."/>
            <person name="Dillon G.P."/>
            <person name="Holroyd N.E."/>
            <person name="LoVerde P.T."/>
            <person name="Lloyd C."/>
            <person name="McQuillan J."/>
            <person name="Oliveira G."/>
            <person name="Otto T.D."/>
            <person name="Parker-Manuel S.J."/>
            <person name="Quail M.A."/>
            <person name="Wilson R.A."/>
            <person name="Zerlotini A."/>
            <person name="Dunne D.W."/>
            <person name="Berriman M."/>
        </authorList>
    </citation>
    <scope>NUCLEOTIDE SEQUENCE [LARGE SCALE GENOMIC DNA]</scope>
    <source>
        <strain evidence="2">Puerto Rican</strain>
    </source>
</reference>
<protein>
    <recommendedName>
        <fullName evidence="1">DUF4806 domain-containing protein</fullName>
    </recommendedName>
</protein>
<dbReference type="WBParaSite" id="Smp_350200.1">
    <property type="protein sequence ID" value="Smp_350200.1"/>
    <property type="gene ID" value="Smp_350200"/>
</dbReference>
<dbReference type="Pfam" id="PF16064">
    <property type="entry name" value="DUF4806"/>
    <property type="match status" value="1"/>
</dbReference>
<dbReference type="InterPro" id="IPR032071">
    <property type="entry name" value="DUF4806"/>
</dbReference>
<proteinExistence type="predicted"/>
<evidence type="ECO:0000259" key="1">
    <source>
        <dbReference type="Pfam" id="PF16064"/>
    </source>
</evidence>